<name>A0AAW6T5K2_9MICO</name>
<keyword evidence="1" id="KW-0472">Membrane</keyword>
<feature type="transmembrane region" description="Helical" evidence="1">
    <location>
        <begin position="275"/>
        <end position="295"/>
    </location>
</feature>
<dbReference type="AlphaFoldDB" id="A0AAW6T5K2"/>
<accession>A0AAW6T5K2</accession>
<dbReference type="Pfam" id="PF01757">
    <property type="entry name" value="Acyl_transf_3"/>
    <property type="match status" value="1"/>
</dbReference>
<keyword evidence="4" id="KW-1185">Reference proteome</keyword>
<keyword evidence="3" id="KW-0012">Acyltransferase</keyword>
<comment type="caution">
    <text evidence="3">The sequence shown here is derived from an EMBL/GenBank/DDBJ whole genome shotgun (WGS) entry which is preliminary data.</text>
</comment>
<feature type="transmembrane region" description="Helical" evidence="1">
    <location>
        <begin position="307"/>
        <end position="327"/>
    </location>
</feature>
<dbReference type="InterPro" id="IPR052734">
    <property type="entry name" value="Nod_factor_acetyltransferase"/>
</dbReference>
<organism evidence="3 4">
    <name type="scientific">Ruicaihuangia caeni</name>
    <dbReference type="NCBI Taxonomy" id="3042517"/>
    <lineage>
        <taxon>Bacteria</taxon>
        <taxon>Bacillati</taxon>
        <taxon>Actinomycetota</taxon>
        <taxon>Actinomycetes</taxon>
        <taxon>Micrococcales</taxon>
        <taxon>Microbacteriaceae</taxon>
        <taxon>Ruicaihuangia</taxon>
    </lineage>
</organism>
<keyword evidence="1" id="KW-1133">Transmembrane helix</keyword>
<reference evidence="3 4" key="1">
    <citation type="submission" date="2023-04" db="EMBL/GenBank/DDBJ databases">
        <title>Klugiella caeni sp. nov. isolated from the sludge of biochemical tank.</title>
        <authorList>
            <person name="Geng K."/>
        </authorList>
    </citation>
    <scope>NUCLEOTIDE SEQUENCE [LARGE SCALE GENOMIC DNA]</scope>
    <source>
        <strain evidence="3 4">YN-L-19</strain>
    </source>
</reference>
<feature type="transmembrane region" description="Helical" evidence="1">
    <location>
        <begin position="47"/>
        <end position="66"/>
    </location>
</feature>
<dbReference type="GO" id="GO:0016747">
    <property type="term" value="F:acyltransferase activity, transferring groups other than amino-acyl groups"/>
    <property type="evidence" value="ECO:0007669"/>
    <property type="project" value="InterPro"/>
</dbReference>
<dbReference type="PANTHER" id="PTHR37312:SF1">
    <property type="entry name" value="MEMBRANE-BOUND ACYLTRANSFERASE YKRP-RELATED"/>
    <property type="match status" value="1"/>
</dbReference>
<dbReference type="PANTHER" id="PTHR37312">
    <property type="entry name" value="MEMBRANE-BOUND ACYLTRANSFERASE YKRP-RELATED"/>
    <property type="match status" value="1"/>
</dbReference>
<protein>
    <submittedName>
        <fullName evidence="3">Acyltransferase family protein</fullName>
    </submittedName>
</protein>
<evidence type="ECO:0000259" key="2">
    <source>
        <dbReference type="Pfam" id="PF01757"/>
    </source>
</evidence>
<sequence length="367" mass="41896">MIEPAAATTDRTPPPRVPMWDTARFLCVALVVIGHAIQRLIHDSDLALGVYLFIYAWHMPAFALISGYFSKAGPPTELRMRRMITDILLPYAIMESLWTTVKFVVEGRRVFDPTTPSWTLWFLLALAIFRLILPYLALIRWPLLLAIAASVGIGYLDNVDKTFSLSRAIGILPFFVLGWRMREWDLVRRWFSGLIPRWPVRIAAVALFAAWAVIVWIGIDLWRQTDLRYWFFYDRAYDRLGDAEWWFGLVRLGVLMLGAVLAIAFLTLVTNRQLWITPFGRSTMYIYLLHSFALYPLRESGILEGTAAPNLLLVTMIAVGAALSVLLGTSPVRRFFQPLIEPRAEWLFRESESESRRTSRPGPTGSG</sequence>
<evidence type="ECO:0000256" key="1">
    <source>
        <dbReference type="SAM" id="Phobius"/>
    </source>
</evidence>
<feature type="transmembrane region" description="Helical" evidence="1">
    <location>
        <begin position="87"/>
        <end position="105"/>
    </location>
</feature>
<keyword evidence="1" id="KW-0812">Transmembrane</keyword>
<proteinExistence type="predicted"/>
<dbReference type="Proteomes" id="UP001321506">
    <property type="component" value="Unassembled WGS sequence"/>
</dbReference>
<keyword evidence="3" id="KW-0808">Transferase</keyword>
<gene>
    <name evidence="3" type="ORF">QF206_00430</name>
</gene>
<dbReference type="InterPro" id="IPR002656">
    <property type="entry name" value="Acyl_transf_3_dom"/>
</dbReference>
<feature type="transmembrane region" description="Helical" evidence="1">
    <location>
        <begin position="117"/>
        <end position="133"/>
    </location>
</feature>
<evidence type="ECO:0000313" key="3">
    <source>
        <dbReference type="EMBL" id="MDI2097433.1"/>
    </source>
</evidence>
<dbReference type="EMBL" id="JASATX010000001">
    <property type="protein sequence ID" value="MDI2097433.1"/>
    <property type="molecule type" value="Genomic_DNA"/>
</dbReference>
<feature type="domain" description="Acyltransferase 3" evidence="2">
    <location>
        <begin position="21"/>
        <end position="327"/>
    </location>
</feature>
<feature type="transmembrane region" description="Helical" evidence="1">
    <location>
        <begin position="200"/>
        <end position="219"/>
    </location>
</feature>
<feature type="transmembrane region" description="Helical" evidence="1">
    <location>
        <begin position="162"/>
        <end position="179"/>
    </location>
</feature>
<feature type="transmembrane region" description="Helical" evidence="1">
    <location>
        <begin position="23"/>
        <end position="41"/>
    </location>
</feature>
<evidence type="ECO:0000313" key="4">
    <source>
        <dbReference type="Proteomes" id="UP001321506"/>
    </source>
</evidence>
<dbReference type="RefSeq" id="WP_281487229.1">
    <property type="nucleotide sequence ID" value="NZ_JASATX010000001.1"/>
</dbReference>
<feature type="transmembrane region" description="Helical" evidence="1">
    <location>
        <begin position="245"/>
        <end position="268"/>
    </location>
</feature>